<dbReference type="Pfam" id="PF01073">
    <property type="entry name" value="3Beta_HSD"/>
    <property type="match status" value="1"/>
</dbReference>
<dbReference type="AlphaFoldDB" id="A0AA36DZC5"/>
<name>A0AA36DZC5_LACSI</name>
<reference evidence="5" key="1">
    <citation type="submission" date="2023-04" db="EMBL/GenBank/DDBJ databases">
        <authorList>
            <person name="Vijverberg K."/>
            <person name="Xiong W."/>
            <person name="Schranz E."/>
        </authorList>
    </citation>
    <scope>NUCLEOTIDE SEQUENCE</scope>
</reference>
<feature type="transmembrane region" description="Helical" evidence="3">
    <location>
        <begin position="31"/>
        <end position="49"/>
    </location>
</feature>
<dbReference type="InterPro" id="IPR002225">
    <property type="entry name" value="3Beta_OHSteriod_DH/Estase"/>
</dbReference>
<evidence type="ECO:0000313" key="5">
    <source>
        <dbReference type="EMBL" id="CAI9277091.1"/>
    </source>
</evidence>
<dbReference type="GO" id="GO:0016616">
    <property type="term" value="F:oxidoreductase activity, acting on the CH-OH group of donors, NAD or NADP as acceptor"/>
    <property type="evidence" value="ECO:0007669"/>
    <property type="project" value="InterPro"/>
</dbReference>
<keyword evidence="3" id="KW-0812">Transmembrane</keyword>
<dbReference type="Proteomes" id="UP001177003">
    <property type="component" value="Chromosome 3"/>
</dbReference>
<dbReference type="GO" id="GO:0006694">
    <property type="term" value="P:steroid biosynthetic process"/>
    <property type="evidence" value="ECO:0007669"/>
    <property type="project" value="InterPro"/>
</dbReference>
<proteinExistence type="predicted"/>
<dbReference type="SUPFAM" id="SSF51735">
    <property type="entry name" value="NAD(P)-binding Rossmann-fold domains"/>
    <property type="match status" value="1"/>
</dbReference>
<dbReference type="PANTHER" id="PTHR10366:SF483">
    <property type="entry name" value="CINNAMOYL COA REDUCTASE-LIKE PROTEIN"/>
    <property type="match status" value="1"/>
</dbReference>
<keyword evidence="2" id="KW-0560">Oxidoreductase</keyword>
<evidence type="ECO:0000256" key="1">
    <source>
        <dbReference type="ARBA" id="ARBA00022857"/>
    </source>
</evidence>
<evidence type="ECO:0000313" key="6">
    <source>
        <dbReference type="Proteomes" id="UP001177003"/>
    </source>
</evidence>
<keyword evidence="3" id="KW-1133">Transmembrane helix</keyword>
<keyword evidence="6" id="KW-1185">Reference proteome</keyword>
<protein>
    <recommendedName>
        <fullName evidence="4">3-beta hydroxysteroid dehydrogenase/isomerase domain-containing protein</fullName>
    </recommendedName>
</protein>
<feature type="domain" description="3-beta hydroxysteroid dehydrogenase/isomerase" evidence="4">
    <location>
        <begin position="104"/>
        <end position="303"/>
    </location>
</feature>
<keyword evidence="1" id="KW-0521">NADP</keyword>
<dbReference type="InterPro" id="IPR050425">
    <property type="entry name" value="NAD(P)_dehydrat-like"/>
</dbReference>
<dbReference type="InterPro" id="IPR036291">
    <property type="entry name" value="NAD(P)-bd_dom_sf"/>
</dbReference>
<evidence type="ECO:0000256" key="3">
    <source>
        <dbReference type="SAM" id="Phobius"/>
    </source>
</evidence>
<sequence length="409" mass="46040">MDTKNRKLLNSYIQANRWLLYKGKTLYTCCQYFYILFSILLLAASMGVIRTDESRRAEIEEFRRMLLSCSGVVVKVKTEEEYNRRQVPAANRNEYTADQKLVCVTSGVSFLGIAIVKKLLVRGYSVRIIVDNEDDIERLREIEITEEAGGRSNITSNNQIGVVVAKFNERRSLMEAFDGCCAVFHTASFIDPSGLSGYSKIMAEVEARAAENIAEACAATSSIRNYVLTSSLLTCIWRDISDSSLSHVVDHNTWSDESFCKRKKLWYALGKLKAEHVSWKIAKEKGLKLATICSGLVTGPRYFCANPSSTIAYLKGGQDMYDYGLLATVNVDKLADAHVYVYEGMNKSGGGRYVCYDKVVCSPNEVQRLEEETGIHINTTSNDSEFQFVLSNRKLDQLMSQVHRCSNLY</sequence>
<evidence type="ECO:0000256" key="2">
    <source>
        <dbReference type="ARBA" id="ARBA00023002"/>
    </source>
</evidence>
<accession>A0AA36DZC5</accession>
<dbReference type="EMBL" id="OX465079">
    <property type="protein sequence ID" value="CAI9277091.1"/>
    <property type="molecule type" value="Genomic_DNA"/>
</dbReference>
<keyword evidence="3" id="KW-0472">Membrane</keyword>
<gene>
    <name evidence="5" type="ORF">LSALG_LOCUS17034</name>
</gene>
<dbReference type="Gene3D" id="3.40.50.720">
    <property type="entry name" value="NAD(P)-binding Rossmann-like Domain"/>
    <property type="match status" value="1"/>
</dbReference>
<dbReference type="PANTHER" id="PTHR10366">
    <property type="entry name" value="NAD DEPENDENT EPIMERASE/DEHYDRATASE"/>
    <property type="match status" value="1"/>
</dbReference>
<organism evidence="5 6">
    <name type="scientific">Lactuca saligna</name>
    <name type="common">Willowleaf lettuce</name>
    <dbReference type="NCBI Taxonomy" id="75948"/>
    <lineage>
        <taxon>Eukaryota</taxon>
        <taxon>Viridiplantae</taxon>
        <taxon>Streptophyta</taxon>
        <taxon>Embryophyta</taxon>
        <taxon>Tracheophyta</taxon>
        <taxon>Spermatophyta</taxon>
        <taxon>Magnoliopsida</taxon>
        <taxon>eudicotyledons</taxon>
        <taxon>Gunneridae</taxon>
        <taxon>Pentapetalae</taxon>
        <taxon>asterids</taxon>
        <taxon>campanulids</taxon>
        <taxon>Asterales</taxon>
        <taxon>Asteraceae</taxon>
        <taxon>Cichorioideae</taxon>
        <taxon>Cichorieae</taxon>
        <taxon>Lactucinae</taxon>
        <taxon>Lactuca</taxon>
    </lineage>
</organism>
<evidence type="ECO:0000259" key="4">
    <source>
        <dbReference type="Pfam" id="PF01073"/>
    </source>
</evidence>